<dbReference type="RefSeq" id="WP_261500905.1">
    <property type="nucleotide sequence ID" value="NZ_JAODYH010000006.1"/>
</dbReference>
<protein>
    <submittedName>
        <fullName evidence="2">TIGR04438 family Trp-rich protein</fullName>
    </submittedName>
</protein>
<gene>
    <name evidence="2" type="ORF">N0K08_13450</name>
</gene>
<keyword evidence="1" id="KW-0472">Membrane</keyword>
<dbReference type="Proteomes" id="UP001525968">
    <property type="component" value="Unassembled WGS sequence"/>
</dbReference>
<keyword evidence="3" id="KW-1185">Reference proteome</keyword>
<proteinExistence type="predicted"/>
<sequence>MWMLMIALLLTVLKFLEVGPLTQWSWWWLLVPYGLTAAWWSYADFSGYTRRRVEDEEGARVKRRIQRQKDAMDSRKPR</sequence>
<accession>A0ABT2PMF6</accession>
<dbReference type="InterPro" id="IPR031044">
    <property type="entry name" value="Small_Trp_rich"/>
</dbReference>
<keyword evidence="1" id="KW-0812">Transmembrane</keyword>
<organism evidence="2 3">
    <name type="scientific">Acidovorax bellezanensis</name>
    <dbReference type="NCBI Taxonomy" id="2976702"/>
    <lineage>
        <taxon>Bacteria</taxon>
        <taxon>Pseudomonadati</taxon>
        <taxon>Pseudomonadota</taxon>
        <taxon>Betaproteobacteria</taxon>
        <taxon>Burkholderiales</taxon>
        <taxon>Comamonadaceae</taxon>
        <taxon>Acidovorax</taxon>
    </lineage>
</organism>
<dbReference type="EMBL" id="JAODYH010000006">
    <property type="protein sequence ID" value="MCT9811650.1"/>
    <property type="molecule type" value="Genomic_DNA"/>
</dbReference>
<evidence type="ECO:0000256" key="1">
    <source>
        <dbReference type="SAM" id="Phobius"/>
    </source>
</evidence>
<comment type="caution">
    <text evidence="2">The sequence shown here is derived from an EMBL/GenBank/DDBJ whole genome shotgun (WGS) entry which is preliminary data.</text>
</comment>
<dbReference type="NCBIfam" id="TIGR04438">
    <property type="entry name" value="small_Trp_rich"/>
    <property type="match status" value="1"/>
</dbReference>
<keyword evidence="1" id="KW-1133">Transmembrane helix</keyword>
<feature type="transmembrane region" description="Helical" evidence="1">
    <location>
        <begin position="26"/>
        <end position="43"/>
    </location>
</feature>
<evidence type="ECO:0000313" key="2">
    <source>
        <dbReference type="EMBL" id="MCT9811650.1"/>
    </source>
</evidence>
<name>A0ABT2PMF6_9BURK</name>
<reference evidence="2 3" key="1">
    <citation type="submission" date="2022-09" db="EMBL/GenBank/DDBJ databases">
        <title>Draft genome of isolate Be4.</title>
        <authorList>
            <person name="Sanchez-Castro I."/>
            <person name="Martinez-Rodriguez P."/>
            <person name="Descostes M."/>
            <person name="Merroun M."/>
        </authorList>
    </citation>
    <scope>NUCLEOTIDE SEQUENCE [LARGE SCALE GENOMIC DNA]</scope>
    <source>
        <strain evidence="2 3">Be4</strain>
    </source>
</reference>
<evidence type="ECO:0000313" key="3">
    <source>
        <dbReference type="Proteomes" id="UP001525968"/>
    </source>
</evidence>